<dbReference type="NCBIfam" id="TIGR01845">
    <property type="entry name" value="outer_NodT"/>
    <property type="match status" value="1"/>
</dbReference>
<dbReference type="InterPro" id="IPR010131">
    <property type="entry name" value="MdtP/NodT-like"/>
</dbReference>
<organism evidence="4 5">
    <name type="scientific">Pseudomarimonas arenosa</name>
    <dbReference type="NCBI Taxonomy" id="2774145"/>
    <lineage>
        <taxon>Bacteria</taxon>
        <taxon>Pseudomonadati</taxon>
        <taxon>Pseudomonadota</taxon>
        <taxon>Gammaproteobacteria</taxon>
        <taxon>Lysobacterales</taxon>
        <taxon>Lysobacteraceae</taxon>
        <taxon>Pseudomarimonas</taxon>
    </lineage>
</organism>
<feature type="signal peptide" evidence="2">
    <location>
        <begin position="1"/>
        <end position="19"/>
    </location>
</feature>
<dbReference type="PROSITE" id="PS51257">
    <property type="entry name" value="PROKAR_LIPOPROTEIN"/>
    <property type="match status" value="1"/>
</dbReference>
<evidence type="ECO:0000256" key="3">
    <source>
        <dbReference type="SAM" id="MobiDB-lite"/>
    </source>
</evidence>
<comment type="similarity">
    <text evidence="1 2">Belongs to the outer membrane factor (OMF) (TC 1.B.17) family.</text>
</comment>
<comment type="caution">
    <text evidence="4">The sequence shown here is derived from an EMBL/GenBank/DDBJ whole genome shotgun (WGS) entry which is preliminary data.</text>
</comment>
<protein>
    <submittedName>
        <fullName evidence="4">Efflux transporter outer membrane subunit</fullName>
    </submittedName>
</protein>
<keyword evidence="2" id="KW-0732">Signal</keyword>
<dbReference type="AlphaFoldDB" id="A0AAW3ZS27"/>
<dbReference type="GO" id="GO:0015562">
    <property type="term" value="F:efflux transmembrane transporter activity"/>
    <property type="evidence" value="ECO:0007669"/>
    <property type="project" value="InterPro"/>
</dbReference>
<keyword evidence="2" id="KW-0812">Transmembrane</keyword>
<name>A0AAW3ZS27_9GAMM</name>
<dbReference type="PANTHER" id="PTHR30203:SF33">
    <property type="entry name" value="BLR4455 PROTEIN"/>
    <property type="match status" value="1"/>
</dbReference>
<evidence type="ECO:0000313" key="4">
    <source>
        <dbReference type="EMBL" id="MBD8527874.1"/>
    </source>
</evidence>
<gene>
    <name evidence="4" type="ORF">IFO71_19175</name>
</gene>
<sequence length="537" mass="57790">MTNLKGLLMLGAALSVGCAALPERQATMPTLPQSFLAEGGSVAPTAWWHAFSDPDLDQLIAQALAENLSLQATAARLRAAEAVAGAAAAGLRPSLTARASATHNEGGETTGSTSLSAAYELDLWGRLRSSRDAAVLQAEATAQELHAARISLSAAVAIQWFALGSSGERLQLISQERATYERLLRLVESRYRNGQANVSDVLRQRQLVESTRSLEASTAAELGTQRHALEELLGQPAGSRALAGNIPPAMSALPRSGLPADVVSRRPDVQQRWLLLQSADRSVAAAIANRFPQLSLTASGTSSDAGASRLFEDWLGSLVANLVGPIFDGGARRAEVERTRAVFDQRLAEYRSAVLVGFREIQDALLRDQQQTIRVASLIEQLRLSDAVIERIERQLRNGSATYLSLLDAQITNSSLRREVLSARQQHAEQRIALFRAMAGPLADEEELVVEPVDEDSVLRQAFESAHSVKPLSPLERGWGEGRVSSRPCSNQSHSVFAPSSALRAPRAESARHLRSTAFPLTPTPLPVGEGLRRASR</sequence>
<keyword evidence="5" id="KW-1185">Reference proteome</keyword>
<evidence type="ECO:0000313" key="5">
    <source>
        <dbReference type="Proteomes" id="UP000613768"/>
    </source>
</evidence>
<dbReference type="RefSeq" id="WP_192031295.1">
    <property type="nucleotide sequence ID" value="NZ_JACYTR010000069.1"/>
</dbReference>
<comment type="subcellular location">
    <subcellularLocation>
        <location evidence="2">Cell outer membrane</location>
        <topology evidence="2">Lipid-anchor</topology>
    </subcellularLocation>
</comment>
<keyword evidence="2" id="KW-0564">Palmitate</keyword>
<reference evidence="4 5" key="1">
    <citation type="submission" date="2020-09" db="EMBL/GenBank/DDBJ databases">
        <title>Pseudoxanthomonas sp. CAU 1598 isolated from sand of Yaerae Beach.</title>
        <authorList>
            <person name="Kim W."/>
        </authorList>
    </citation>
    <scope>NUCLEOTIDE SEQUENCE [LARGE SCALE GENOMIC DNA]</scope>
    <source>
        <strain evidence="4 5">CAU 1598</strain>
    </source>
</reference>
<feature type="chain" id="PRO_5043108608" evidence="2">
    <location>
        <begin position="20"/>
        <end position="537"/>
    </location>
</feature>
<dbReference type="PANTHER" id="PTHR30203">
    <property type="entry name" value="OUTER MEMBRANE CATION EFFLUX PROTEIN"/>
    <property type="match status" value="1"/>
</dbReference>
<keyword evidence="2" id="KW-1134">Transmembrane beta strand</keyword>
<evidence type="ECO:0000256" key="1">
    <source>
        <dbReference type="ARBA" id="ARBA00007613"/>
    </source>
</evidence>
<keyword evidence="2" id="KW-0472">Membrane</keyword>
<proteinExistence type="inferred from homology"/>
<dbReference type="EMBL" id="JACYTR010000069">
    <property type="protein sequence ID" value="MBD8527874.1"/>
    <property type="molecule type" value="Genomic_DNA"/>
</dbReference>
<dbReference type="Pfam" id="PF02321">
    <property type="entry name" value="OEP"/>
    <property type="match status" value="2"/>
</dbReference>
<evidence type="ECO:0000256" key="2">
    <source>
        <dbReference type="RuleBase" id="RU362097"/>
    </source>
</evidence>
<dbReference type="Gene3D" id="1.20.1600.10">
    <property type="entry name" value="Outer membrane efflux proteins (OEP)"/>
    <property type="match status" value="1"/>
</dbReference>
<dbReference type="InterPro" id="IPR003423">
    <property type="entry name" value="OMP_efflux"/>
</dbReference>
<accession>A0AAW3ZS27</accession>
<keyword evidence="2" id="KW-0449">Lipoprotein</keyword>
<dbReference type="Gene3D" id="2.20.200.10">
    <property type="entry name" value="Outer membrane efflux proteins (OEP)"/>
    <property type="match status" value="1"/>
</dbReference>
<dbReference type="SUPFAM" id="SSF56954">
    <property type="entry name" value="Outer membrane efflux proteins (OEP)"/>
    <property type="match status" value="1"/>
</dbReference>
<dbReference type="Proteomes" id="UP000613768">
    <property type="component" value="Unassembled WGS sequence"/>
</dbReference>
<feature type="region of interest" description="Disordered" evidence="3">
    <location>
        <begin position="474"/>
        <end position="537"/>
    </location>
</feature>
<dbReference type="GO" id="GO:0009279">
    <property type="term" value="C:cell outer membrane"/>
    <property type="evidence" value="ECO:0007669"/>
    <property type="project" value="UniProtKB-SubCell"/>
</dbReference>